<evidence type="ECO:0000256" key="4">
    <source>
        <dbReference type="ARBA" id="ARBA00022692"/>
    </source>
</evidence>
<feature type="transmembrane region" description="Helical" evidence="12">
    <location>
        <begin position="119"/>
        <end position="146"/>
    </location>
</feature>
<feature type="transmembrane region" description="Helical" evidence="12">
    <location>
        <begin position="300"/>
        <end position="321"/>
    </location>
</feature>
<comment type="catalytic activity">
    <reaction evidence="10">
        <text>L-cystine(out) + H(+)(out) = L-cystine(in) + H(+)(in)</text>
        <dbReference type="Rhea" id="RHEA:66172"/>
        <dbReference type="ChEBI" id="CHEBI:15378"/>
        <dbReference type="ChEBI" id="CHEBI:35491"/>
    </reaction>
    <physiologicalReaction direction="left-to-right" evidence="10">
        <dbReference type="Rhea" id="RHEA:66173"/>
    </physiologicalReaction>
</comment>
<evidence type="ECO:0000256" key="8">
    <source>
        <dbReference type="ARBA" id="ARBA00023136"/>
    </source>
</evidence>
<dbReference type="PANTHER" id="PTHR13131">
    <property type="entry name" value="CYSTINOSIN"/>
    <property type="match status" value="1"/>
</dbReference>
<dbReference type="EMBL" id="UYYG01000075">
    <property type="protein sequence ID" value="VDN52718.1"/>
    <property type="molecule type" value="Genomic_DNA"/>
</dbReference>
<feature type="transmembrane region" description="Helical" evidence="12">
    <location>
        <begin position="201"/>
        <end position="221"/>
    </location>
</feature>
<dbReference type="NCBIfam" id="TIGR00951">
    <property type="entry name" value="2A43"/>
    <property type="match status" value="1"/>
</dbReference>
<dbReference type="GO" id="GO:0015293">
    <property type="term" value="F:symporter activity"/>
    <property type="evidence" value="ECO:0007669"/>
    <property type="project" value="UniProtKB-KW"/>
</dbReference>
<dbReference type="WBParaSite" id="DME_0000881501-mRNA-1">
    <property type="protein sequence ID" value="DME_0000881501-mRNA-1"/>
    <property type="gene ID" value="DME_0000881501"/>
</dbReference>
<keyword evidence="4 12" id="KW-0812">Transmembrane</keyword>
<evidence type="ECO:0000313" key="16">
    <source>
        <dbReference type="WBParaSite" id="DME_0000881501-mRNA-1"/>
    </source>
</evidence>
<dbReference type="AlphaFoldDB" id="A0A0N4ULW9"/>
<dbReference type="GO" id="GO:0015184">
    <property type="term" value="F:L-cystine transmembrane transporter activity"/>
    <property type="evidence" value="ECO:0007669"/>
    <property type="project" value="TreeGrafter"/>
</dbReference>
<evidence type="ECO:0000313" key="13">
    <source>
        <dbReference type="EMBL" id="VDN52718.1"/>
    </source>
</evidence>
<proteinExistence type="inferred from homology"/>
<keyword evidence="15" id="KW-1185">Reference proteome</keyword>
<dbReference type="GO" id="GO:0005765">
    <property type="term" value="C:lysosomal membrane"/>
    <property type="evidence" value="ECO:0007669"/>
    <property type="project" value="UniProtKB-SubCell"/>
</dbReference>
<organism evidence="14 16">
    <name type="scientific">Dracunculus medinensis</name>
    <name type="common">Guinea worm</name>
    <dbReference type="NCBI Taxonomy" id="318479"/>
    <lineage>
        <taxon>Eukaryota</taxon>
        <taxon>Metazoa</taxon>
        <taxon>Ecdysozoa</taxon>
        <taxon>Nematoda</taxon>
        <taxon>Chromadorea</taxon>
        <taxon>Rhabditida</taxon>
        <taxon>Spirurina</taxon>
        <taxon>Dracunculoidea</taxon>
        <taxon>Dracunculidae</taxon>
        <taxon>Dracunculus</taxon>
    </lineage>
</organism>
<dbReference type="FunFam" id="1.20.1280.290:FF:000018">
    <property type="entry name" value="Cystinosin homolog"/>
    <property type="match status" value="1"/>
</dbReference>
<comment type="subcellular location">
    <subcellularLocation>
        <location evidence="1">Lysosome membrane</location>
        <topology evidence="1">Multi-pass membrane protein</topology>
    </subcellularLocation>
</comment>
<evidence type="ECO:0000256" key="11">
    <source>
        <dbReference type="ARBA" id="ARBA00074957"/>
    </source>
</evidence>
<keyword evidence="6" id="KW-0769">Symport</keyword>
<dbReference type="PANTHER" id="PTHR13131:SF5">
    <property type="entry name" value="CYSTINOSIN"/>
    <property type="match status" value="1"/>
</dbReference>
<evidence type="ECO:0000256" key="7">
    <source>
        <dbReference type="ARBA" id="ARBA00022989"/>
    </source>
</evidence>
<evidence type="ECO:0000256" key="3">
    <source>
        <dbReference type="ARBA" id="ARBA00022448"/>
    </source>
</evidence>
<feature type="transmembrane region" description="Helical" evidence="12">
    <location>
        <begin position="87"/>
        <end position="107"/>
    </location>
</feature>
<evidence type="ECO:0000313" key="15">
    <source>
        <dbReference type="Proteomes" id="UP000274756"/>
    </source>
</evidence>
<accession>A0A0N4ULW9</accession>
<reference evidence="13 15" key="2">
    <citation type="submission" date="2018-11" db="EMBL/GenBank/DDBJ databases">
        <authorList>
            <consortium name="Pathogen Informatics"/>
        </authorList>
    </citation>
    <scope>NUCLEOTIDE SEQUENCE [LARGE SCALE GENOMIC DNA]</scope>
</reference>
<comment type="similarity">
    <text evidence="2">Belongs to the cystinosin family.</text>
</comment>
<dbReference type="InterPro" id="IPR005282">
    <property type="entry name" value="LC_transporter"/>
</dbReference>
<gene>
    <name evidence="13" type="ORF">DME_LOCUS2691</name>
</gene>
<dbReference type="SMART" id="SM00679">
    <property type="entry name" value="CTNS"/>
    <property type="match status" value="2"/>
</dbReference>
<name>A0A0N4ULW9_DRAME</name>
<evidence type="ECO:0000256" key="1">
    <source>
        <dbReference type="ARBA" id="ARBA00004155"/>
    </source>
</evidence>
<dbReference type="InterPro" id="IPR006603">
    <property type="entry name" value="PQ-loop_rpt"/>
</dbReference>
<dbReference type="FunFam" id="1.20.1280.290:FF:000016">
    <property type="entry name" value="Cystinosin homolog"/>
    <property type="match status" value="1"/>
</dbReference>
<dbReference type="Proteomes" id="UP000274756">
    <property type="component" value="Unassembled WGS sequence"/>
</dbReference>
<dbReference type="STRING" id="318479.A0A0N4ULW9"/>
<keyword evidence="8 12" id="KW-0472">Membrane</keyword>
<dbReference type="Gene3D" id="1.20.1280.290">
    <property type="match status" value="2"/>
</dbReference>
<keyword evidence="9" id="KW-0458">Lysosome</keyword>
<evidence type="ECO:0000256" key="5">
    <source>
        <dbReference type="ARBA" id="ARBA00022737"/>
    </source>
</evidence>
<evidence type="ECO:0000256" key="10">
    <source>
        <dbReference type="ARBA" id="ARBA00048473"/>
    </source>
</evidence>
<sequence length="362" mass="40946">MNNSKANLSTDVNLTLKRVDWFDATPNVVVLDKIARSANVSVTGIQITSRALLEIKKCEYSDSPEICPFSEINRTFAVISVIHSESLSVLIIVVGWIYFFAWSISFYPQIILNFKRRSVVGLSFDFLFLNIIGFACYSVYNVFFYFDKNIQKIYFQRNPHCLIPVLLNDVIFAVHALLICLFTAFQCFIYERGSQRISYTCWALSSSFIGFALVSFCLTFFDVINALQFITFLSYIKMAVTCSKYFPQAFFNFRRKSTAGWSVGNVLLDFLGGSMDICQIILQGANTDDWSVFTGNPVKFGLGCVSMLFDIVFIIQHYVLYRNSEETKSQPNTNTVTNSDIGEIDIAGGDPNVVRVATDNKV</sequence>
<evidence type="ECO:0000256" key="2">
    <source>
        <dbReference type="ARBA" id="ARBA00006855"/>
    </source>
</evidence>
<evidence type="ECO:0000256" key="6">
    <source>
        <dbReference type="ARBA" id="ARBA00022847"/>
    </source>
</evidence>
<protein>
    <recommendedName>
        <fullName evidence="11">Cystinosin homolog</fullName>
    </recommendedName>
</protein>
<keyword evidence="5" id="KW-0677">Repeat</keyword>
<feature type="transmembrane region" description="Helical" evidence="12">
    <location>
        <begin position="166"/>
        <end position="189"/>
    </location>
</feature>
<keyword evidence="3" id="KW-0813">Transport</keyword>
<keyword evidence="7 12" id="KW-1133">Transmembrane helix</keyword>
<dbReference type="Pfam" id="PF04193">
    <property type="entry name" value="PQ-loop"/>
    <property type="match status" value="2"/>
</dbReference>
<evidence type="ECO:0000313" key="14">
    <source>
        <dbReference type="Proteomes" id="UP000038040"/>
    </source>
</evidence>
<dbReference type="OrthoDB" id="75720at2759"/>
<evidence type="ECO:0000256" key="12">
    <source>
        <dbReference type="SAM" id="Phobius"/>
    </source>
</evidence>
<dbReference type="Proteomes" id="UP000038040">
    <property type="component" value="Unplaced"/>
</dbReference>
<reference evidence="16" key="1">
    <citation type="submission" date="2017-02" db="UniProtKB">
        <authorList>
            <consortium name="WormBaseParasite"/>
        </authorList>
    </citation>
    <scope>IDENTIFICATION</scope>
</reference>
<feature type="transmembrane region" description="Helical" evidence="12">
    <location>
        <begin position="266"/>
        <end position="285"/>
    </location>
</feature>
<evidence type="ECO:0000256" key="9">
    <source>
        <dbReference type="ARBA" id="ARBA00023228"/>
    </source>
</evidence>